<gene>
    <name evidence="9" type="ORF">COEU31_01270</name>
</gene>
<dbReference type="Pfam" id="PF13636">
    <property type="entry name" value="Methyltranf_PUA"/>
    <property type="match status" value="1"/>
</dbReference>
<evidence type="ECO:0000256" key="6">
    <source>
        <dbReference type="ARBA" id="ARBA00022884"/>
    </source>
</evidence>
<keyword evidence="3 7" id="KW-0489">Methyltransferase</keyword>
<reference evidence="9" key="1">
    <citation type="submission" date="2020-06" db="EMBL/GenBank/DDBJ databases">
        <title>Characterization of fructooligosaccharide metabolism and fructooligosaccharide-degrading enzymes in human commensal butyrate producers.</title>
        <authorList>
            <person name="Tanno H."/>
            <person name="Fujii T."/>
            <person name="Hirano K."/>
            <person name="Maeno S."/>
            <person name="Tonozuka T."/>
            <person name="Sakamoto M."/>
            <person name="Ohkuma M."/>
            <person name="Tochio T."/>
            <person name="Endo A."/>
        </authorList>
    </citation>
    <scope>NUCLEOTIDE SEQUENCE</scope>
    <source>
        <strain evidence="9">JCM 31265</strain>
    </source>
</reference>
<dbReference type="Gene3D" id="3.40.50.150">
    <property type="entry name" value="Vaccinia Virus protein VP39"/>
    <property type="match status" value="1"/>
</dbReference>
<dbReference type="InterPro" id="IPR023267">
    <property type="entry name" value="RCMT"/>
</dbReference>
<comment type="caution">
    <text evidence="7">Lacks conserved residue(s) required for the propagation of feature annotation.</text>
</comment>
<feature type="binding site" evidence="7">
    <location>
        <position position="134"/>
    </location>
    <ligand>
        <name>S-adenosyl-L-methionine</name>
        <dbReference type="ChEBI" id="CHEBI:59789"/>
    </ligand>
</feature>
<dbReference type="SUPFAM" id="SSF53335">
    <property type="entry name" value="S-adenosyl-L-methionine-dependent methyltransferases"/>
    <property type="match status" value="1"/>
</dbReference>
<dbReference type="InterPro" id="IPR001678">
    <property type="entry name" value="MeTrfase_RsmB-F_NOP2_dom"/>
</dbReference>
<proteinExistence type="inferred from homology"/>
<dbReference type="CDD" id="cd02440">
    <property type="entry name" value="AdoMet_MTases"/>
    <property type="match status" value="1"/>
</dbReference>
<evidence type="ECO:0000256" key="5">
    <source>
        <dbReference type="ARBA" id="ARBA00022691"/>
    </source>
</evidence>
<dbReference type="AlphaFoldDB" id="A0AAI9K2V0"/>
<sequence length="461" mass="52243">MTLPKAFDERIRIQLGDEYEDYIKCFDSDMYHGIRVNTSKISVEDFLKISPFELEPVPWTKNGFYYDHRKYTPSKHPYYYAGLYYIQEPSAMTPASVLDIEDGDVVLDICAAPGGKSTELAAKLNGTGILISNDISNSRAKALLKNLELFGIGNMCVVSEPPNNLSKAFEGTFDKILIDAPCSGEGMFRKSSSMMTAWENNGTELFAGLQRGILNEACKMLKPGGKLLYSTCTFSPEEDERSVEYLLSIDDSMHLVDFPKYEKFDDGNPAWGETGNPELVKCSRLWPHHVKGEGHFIALFEKDQDDSYRGNSTYSFKSYRPDEDFIAFIKHVSESAGIKTDRIEENKGRLYYISEGMPDVKGLRLLRHGLFLGEVKKNRFEPSQSLAMYLKSDQFDNVVSFLADDIRVIKYLKGETVELEDDQDIENGYVLVCVDGYPLGWAKNNRGVLKNKYLSGWRMMS</sequence>
<keyword evidence="4 7" id="KW-0808">Transferase</keyword>
<dbReference type="Gene3D" id="3.30.70.1170">
    <property type="entry name" value="Sun protein, domain 3"/>
    <property type="match status" value="1"/>
</dbReference>
<dbReference type="Proteomes" id="UP000660047">
    <property type="component" value="Unassembled WGS sequence"/>
</dbReference>
<organism evidence="9 10">
    <name type="scientific">Coprococcus eutactus</name>
    <dbReference type="NCBI Taxonomy" id="33043"/>
    <lineage>
        <taxon>Bacteria</taxon>
        <taxon>Bacillati</taxon>
        <taxon>Bacillota</taxon>
        <taxon>Clostridia</taxon>
        <taxon>Lachnospirales</taxon>
        <taxon>Lachnospiraceae</taxon>
        <taxon>Coprococcus</taxon>
    </lineage>
</organism>
<dbReference type="InterPro" id="IPR029063">
    <property type="entry name" value="SAM-dependent_MTases_sf"/>
</dbReference>
<evidence type="ECO:0000256" key="2">
    <source>
        <dbReference type="ARBA" id="ARBA00022490"/>
    </source>
</evidence>
<dbReference type="PANTHER" id="PTHR22807">
    <property type="entry name" value="NOP2 YEAST -RELATED NOL1/NOP2/FMU SUN DOMAIN-CONTAINING"/>
    <property type="match status" value="1"/>
</dbReference>
<feature type="binding site" evidence="7">
    <location>
        <begin position="110"/>
        <end position="116"/>
    </location>
    <ligand>
        <name>S-adenosyl-L-methionine</name>
        <dbReference type="ChEBI" id="CHEBI:59789"/>
    </ligand>
</feature>
<dbReference type="Pfam" id="PF17126">
    <property type="entry name" value="RsmF_methylt_CI"/>
    <property type="match status" value="1"/>
</dbReference>
<keyword evidence="6 7" id="KW-0694">RNA-binding</keyword>
<evidence type="ECO:0000313" key="9">
    <source>
        <dbReference type="EMBL" id="GFO93081.1"/>
    </source>
</evidence>
<dbReference type="PROSITE" id="PS01153">
    <property type="entry name" value="NOL1_NOP2_SUN"/>
    <property type="match status" value="1"/>
</dbReference>
<dbReference type="Gene3D" id="2.30.130.60">
    <property type="match status" value="1"/>
</dbReference>
<dbReference type="Pfam" id="PF01189">
    <property type="entry name" value="Methyltr_RsmB-F"/>
    <property type="match status" value="1"/>
</dbReference>
<comment type="similarity">
    <text evidence="1 7">Belongs to the class I-like SAM-binding methyltransferase superfamily. RsmB/NOP family.</text>
</comment>
<name>A0AAI9K2V0_9FIRM</name>
<accession>A0AAI9K2V0</accession>
<dbReference type="GO" id="GO:0001510">
    <property type="term" value="P:RNA methylation"/>
    <property type="evidence" value="ECO:0007669"/>
    <property type="project" value="InterPro"/>
</dbReference>
<dbReference type="InterPro" id="IPR049560">
    <property type="entry name" value="MeTrfase_RsmB-F_NOP2_cat"/>
</dbReference>
<feature type="binding site" evidence="7">
    <location>
        <position position="179"/>
    </location>
    <ligand>
        <name>S-adenosyl-L-methionine</name>
        <dbReference type="ChEBI" id="CHEBI:59789"/>
    </ligand>
</feature>
<dbReference type="RefSeq" id="WP_055144493.1">
    <property type="nucleotide sequence ID" value="NZ_BLYL01000001.1"/>
</dbReference>
<dbReference type="GO" id="GO:0008173">
    <property type="term" value="F:RNA methyltransferase activity"/>
    <property type="evidence" value="ECO:0007669"/>
    <property type="project" value="InterPro"/>
</dbReference>
<keyword evidence="5 7" id="KW-0949">S-adenosyl-L-methionine</keyword>
<protein>
    <submittedName>
        <fullName evidence="9">Methylase</fullName>
    </submittedName>
</protein>
<feature type="domain" description="SAM-dependent MTase RsmB/NOP-type" evidence="8">
    <location>
        <begin position="22"/>
        <end position="303"/>
    </location>
</feature>
<evidence type="ECO:0000256" key="4">
    <source>
        <dbReference type="ARBA" id="ARBA00022679"/>
    </source>
</evidence>
<dbReference type="PANTHER" id="PTHR22807:SF30">
    <property type="entry name" value="28S RRNA (CYTOSINE(4447)-C(5))-METHYLTRANSFERASE-RELATED"/>
    <property type="match status" value="1"/>
</dbReference>
<dbReference type="EMBL" id="BLYL01000001">
    <property type="protein sequence ID" value="GFO93081.1"/>
    <property type="molecule type" value="Genomic_DNA"/>
</dbReference>
<evidence type="ECO:0000256" key="3">
    <source>
        <dbReference type="ARBA" id="ARBA00022603"/>
    </source>
</evidence>
<evidence type="ECO:0000256" key="1">
    <source>
        <dbReference type="ARBA" id="ARBA00007494"/>
    </source>
</evidence>
<dbReference type="InterPro" id="IPR031341">
    <property type="entry name" value="Methyltr_RsmF_N"/>
</dbReference>
<evidence type="ECO:0000259" key="8">
    <source>
        <dbReference type="PROSITE" id="PS51686"/>
    </source>
</evidence>
<evidence type="ECO:0000313" key="10">
    <source>
        <dbReference type="Proteomes" id="UP000660047"/>
    </source>
</evidence>
<dbReference type="CDD" id="cd21147">
    <property type="entry name" value="RsmF_methylt_CTD1"/>
    <property type="match status" value="1"/>
</dbReference>
<dbReference type="PROSITE" id="PS51686">
    <property type="entry name" value="SAM_MT_RSMB_NOP"/>
    <property type="match status" value="1"/>
</dbReference>
<dbReference type="InterPro" id="IPR031340">
    <property type="entry name" value="RsmF_methylt_CI"/>
</dbReference>
<evidence type="ECO:0000256" key="7">
    <source>
        <dbReference type="PROSITE-ProRule" id="PRU01023"/>
    </source>
</evidence>
<dbReference type="InterPro" id="IPR027391">
    <property type="entry name" value="Nol1_Nop2_Fmu_2"/>
</dbReference>
<comment type="caution">
    <text evidence="9">The sequence shown here is derived from an EMBL/GenBank/DDBJ whole genome shotgun (WGS) entry which is preliminary data.</text>
</comment>
<dbReference type="InterPro" id="IPR018314">
    <property type="entry name" value="RsmB/NOL1/NOP2-like_CS"/>
</dbReference>
<dbReference type="Pfam" id="PF17125">
    <property type="entry name" value="Methyltr_RsmF_N"/>
    <property type="match status" value="1"/>
</dbReference>
<dbReference type="GO" id="GO:0003723">
    <property type="term" value="F:RNA binding"/>
    <property type="evidence" value="ECO:0007669"/>
    <property type="project" value="UniProtKB-UniRule"/>
</dbReference>
<feature type="active site" description="Nucleophile" evidence="7">
    <location>
        <position position="232"/>
    </location>
</feature>
<keyword evidence="2" id="KW-0963">Cytoplasm</keyword>
<dbReference type="PRINTS" id="PR02008">
    <property type="entry name" value="RCMTFAMILY"/>
</dbReference>